<evidence type="ECO:0000256" key="1">
    <source>
        <dbReference type="ARBA" id="ARBA00004606"/>
    </source>
</evidence>
<dbReference type="Gene3D" id="3.90.550.10">
    <property type="entry name" value="Spore Coat Polysaccharide Biosynthesis Protein SpsA, Chain A"/>
    <property type="match status" value="1"/>
</dbReference>
<comment type="function">
    <text evidence="12">Glycosyltransferase which elongates the O-linked glucose attached to EGF-like repeats in the extracellular domain of Notch proteins by catalyzing the addition of xylose.</text>
</comment>
<keyword evidence="11" id="KW-0325">Glycoprotein</keyword>
<evidence type="ECO:0000256" key="14">
    <source>
        <dbReference type="ARBA" id="ARBA00045173"/>
    </source>
</evidence>
<evidence type="ECO:0000256" key="8">
    <source>
        <dbReference type="ARBA" id="ARBA00022968"/>
    </source>
</evidence>
<dbReference type="PANTHER" id="PTHR46012">
    <property type="entry name" value="IP22168P"/>
    <property type="match status" value="1"/>
</dbReference>
<evidence type="ECO:0000256" key="10">
    <source>
        <dbReference type="ARBA" id="ARBA00023136"/>
    </source>
</evidence>
<dbReference type="InterPro" id="IPR002495">
    <property type="entry name" value="Glyco_trans_8"/>
</dbReference>
<comment type="subcellular location">
    <subcellularLocation>
        <location evidence="1">Membrane</location>
        <topology evidence="1">Single-pass type II membrane protein</topology>
    </subcellularLocation>
</comment>
<evidence type="ECO:0000313" key="18">
    <source>
        <dbReference type="Proteomes" id="UP000759131"/>
    </source>
</evidence>
<evidence type="ECO:0000259" key="16">
    <source>
        <dbReference type="Pfam" id="PF09759"/>
    </source>
</evidence>
<accession>A0A7R9PYR1</accession>
<dbReference type="Pfam" id="PF09759">
    <property type="entry name" value="Atx10homo_assoc"/>
    <property type="match status" value="1"/>
</dbReference>
<evidence type="ECO:0000256" key="15">
    <source>
        <dbReference type="ARBA" id="ARBA00049181"/>
    </source>
</evidence>
<dbReference type="Pfam" id="PF01501">
    <property type="entry name" value="Glyco_transf_8"/>
    <property type="match status" value="1"/>
</dbReference>
<dbReference type="InterPro" id="IPR011989">
    <property type="entry name" value="ARM-like"/>
</dbReference>
<feature type="domain" description="Ataxin-10" evidence="16">
    <location>
        <begin position="360"/>
        <end position="443"/>
    </location>
</feature>
<dbReference type="PANTHER" id="PTHR46012:SF2">
    <property type="entry name" value="IP22168P"/>
    <property type="match status" value="1"/>
</dbReference>
<evidence type="ECO:0000256" key="9">
    <source>
        <dbReference type="ARBA" id="ARBA00022989"/>
    </source>
</evidence>
<comment type="function">
    <text evidence="14">May play a role in the regulation of cytokinesis. May play a role in signaling by stimulating protein glycosylation. Induces neuritogenesis by activating the Ras-MAP kinase pathway and is necessary for the survival of cerebellar neurons. Does not appear to play a major role in ciliogenesis.</text>
</comment>
<evidence type="ECO:0000256" key="2">
    <source>
        <dbReference type="ARBA" id="ARBA00006351"/>
    </source>
</evidence>
<gene>
    <name evidence="17" type="ORF">OSB1V03_LOCUS5376</name>
</gene>
<dbReference type="EMBL" id="CAJPIZ010002685">
    <property type="protein sequence ID" value="CAG2105368.1"/>
    <property type="molecule type" value="Genomic_DNA"/>
</dbReference>
<reference evidence="17" key="1">
    <citation type="submission" date="2020-11" db="EMBL/GenBank/DDBJ databases">
        <authorList>
            <person name="Tran Van P."/>
        </authorList>
    </citation>
    <scope>NUCLEOTIDE SEQUENCE</scope>
</reference>
<keyword evidence="9" id="KW-1133">Transmembrane helix</keyword>
<evidence type="ECO:0000313" key="17">
    <source>
        <dbReference type="EMBL" id="CAD7624938.1"/>
    </source>
</evidence>
<keyword evidence="7" id="KW-0812">Transmembrane</keyword>
<keyword evidence="5" id="KW-0328">Glycosyltransferase</keyword>
<evidence type="ECO:0000256" key="5">
    <source>
        <dbReference type="ARBA" id="ARBA00022676"/>
    </source>
</evidence>
<dbReference type="InterPro" id="IPR016024">
    <property type="entry name" value="ARM-type_fold"/>
</dbReference>
<dbReference type="GO" id="GO:0016266">
    <property type="term" value="P:protein O-linked glycosylation via N-acetyl-galactosamine"/>
    <property type="evidence" value="ECO:0007669"/>
    <property type="project" value="TreeGrafter"/>
</dbReference>
<evidence type="ECO:0000256" key="11">
    <source>
        <dbReference type="ARBA" id="ARBA00023180"/>
    </source>
</evidence>
<dbReference type="SUPFAM" id="SSF48371">
    <property type="entry name" value="ARM repeat"/>
    <property type="match status" value="1"/>
</dbReference>
<comment type="similarity">
    <text evidence="3">Belongs to the ataxin-10 family.</text>
</comment>
<comment type="catalytic activity">
    <reaction evidence="15">
        <text>3-O-(beta-D-glucosyl)-L-seryl-[EGF-like domain protein] + UDP-alpha-D-xylose = 3-O-[alpha-D-xylosyl-(1-&gt;3)-beta-D-glucosyl]-L-seryl-[EGF-like domain protein] + UDP + H(+)</text>
        <dbReference type="Rhea" id="RHEA:56064"/>
        <dbReference type="Rhea" id="RHEA-COMP:14610"/>
        <dbReference type="Rhea" id="RHEA-COMP:14611"/>
        <dbReference type="ChEBI" id="CHEBI:15378"/>
        <dbReference type="ChEBI" id="CHEBI:57632"/>
        <dbReference type="ChEBI" id="CHEBI:58223"/>
        <dbReference type="ChEBI" id="CHEBI:140575"/>
        <dbReference type="ChEBI" id="CHEBI:140576"/>
        <dbReference type="EC" id="2.4.2.42"/>
    </reaction>
</comment>
<evidence type="ECO:0000256" key="7">
    <source>
        <dbReference type="ARBA" id="ARBA00022692"/>
    </source>
</evidence>
<dbReference type="Gene3D" id="1.25.10.10">
    <property type="entry name" value="Leucine-rich Repeat Variant"/>
    <property type="match status" value="1"/>
</dbReference>
<dbReference type="InterPro" id="IPR019156">
    <property type="entry name" value="Ataxin-10_domain"/>
</dbReference>
<proteinExistence type="inferred from homology"/>
<protein>
    <recommendedName>
        <fullName evidence="4">Ataxin-10</fullName>
        <ecNumber evidence="13">2.4.2.42</ecNumber>
    </recommendedName>
</protein>
<dbReference type="SUPFAM" id="SSF53448">
    <property type="entry name" value="Nucleotide-diphospho-sugar transferases"/>
    <property type="match status" value="1"/>
</dbReference>
<dbReference type="GO" id="GO:0016020">
    <property type="term" value="C:membrane"/>
    <property type="evidence" value="ECO:0007669"/>
    <property type="project" value="UniProtKB-SubCell"/>
</dbReference>
<dbReference type="InterPro" id="IPR051993">
    <property type="entry name" value="Glycosyltransferase_8"/>
</dbReference>
<keyword evidence="6" id="KW-0808">Transferase</keyword>
<dbReference type="EMBL" id="OC857260">
    <property type="protein sequence ID" value="CAD7624938.1"/>
    <property type="molecule type" value="Genomic_DNA"/>
</dbReference>
<organism evidence="17">
    <name type="scientific">Medioppia subpectinata</name>
    <dbReference type="NCBI Taxonomy" id="1979941"/>
    <lineage>
        <taxon>Eukaryota</taxon>
        <taxon>Metazoa</taxon>
        <taxon>Ecdysozoa</taxon>
        <taxon>Arthropoda</taxon>
        <taxon>Chelicerata</taxon>
        <taxon>Arachnida</taxon>
        <taxon>Acari</taxon>
        <taxon>Acariformes</taxon>
        <taxon>Sarcoptiformes</taxon>
        <taxon>Oribatida</taxon>
        <taxon>Brachypylina</taxon>
        <taxon>Oppioidea</taxon>
        <taxon>Oppiidae</taxon>
        <taxon>Medioppia</taxon>
    </lineage>
</organism>
<evidence type="ECO:0000256" key="13">
    <source>
        <dbReference type="ARBA" id="ARBA00038854"/>
    </source>
</evidence>
<keyword evidence="10" id="KW-0472">Membrane</keyword>
<name>A0A7R9PYR1_9ACAR</name>
<evidence type="ECO:0000256" key="4">
    <source>
        <dbReference type="ARBA" id="ARBA00018804"/>
    </source>
</evidence>
<keyword evidence="18" id="KW-1185">Reference proteome</keyword>
<dbReference type="OrthoDB" id="10266326at2759"/>
<evidence type="ECO:0000256" key="6">
    <source>
        <dbReference type="ARBA" id="ARBA00022679"/>
    </source>
</evidence>
<dbReference type="Proteomes" id="UP000759131">
    <property type="component" value="Unassembled WGS sequence"/>
</dbReference>
<evidence type="ECO:0000256" key="3">
    <source>
        <dbReference type="ARBA" id="ARBA00008384"/>
    </source>
</evidence>
<dbReference type="EC" id="2.4.2.42" evidence="13"/>
<keyword evidence="8" id="KW-0735">Signal-anchor</keyword>
<dbReference type="GO" id="GO:0140563">
    <property type="term" value="F:UDP-D-xylose:beta-D-glucoside alpha-1,3-D-xylosyltransferase activity"/>
    <property type="evidence" value="ECO:0007669"/>
    <property type="project" value="UniProtKB-EC"/>
</dbReference>
<sequence length="875" mass="101318">MDNWFAAIEDNSDDWPTVDRNLQLITDALKEEEYRIRLSLDDNHWLIISHVLTRIDHHLIRSPDNCEGELVCNEFSVQRCDDNDLTYKQSLIQAIKCCLQYIANLLSGLDETIDELSSIRHQIWSLLAFELFRYLLDFEDDKSVVLVSSMIFYSCIRNNSDIENNLFETNRTEDLVNMLTIFELMLDQIESSSSEWCLWSLHIFLKYKNFFQCFYNRFQMKQKLIILDIIYELITNQNDMKSTENALNDTNVDYLCQLFKQSISEVFAIDSQTDDKQTEENKYNAIHITKLLSILCELTTNEHLLSRFQSDRQLIECLVNTLKTIQLLSKTKDSSHFKSMPQLKQVDENDGESQNPVFGFKRDLIRVIGNLVYKCAPMQDWVRELDGIPVILDCCNIDAKNPYIMQWSIFAIRNIVENNHSNQEIISQLSRNGVLIDDQLNQKLACIEREGQRGGATRAETTQCYGNSVVVVKSSPVRVAAYLSANSSANKVWIKATAEESTHRSLAQNNGSIGAKTDTEKTIHRIRADLNGDNEVDVETNDLTPDDDRHYKRPVVRFGGFDSKTMKIVITVCGNETLKQSLITLKSAAILTKSRLHFIVMSDEYNRKIMGRSILNEWPKEILSRISFEIHLVSFPNTVNVEEWRKLFKLCAAQRLFLPTILKDIDSVLYVDTDVLFLTPVDQMWSIFERMNSTQMAAMSPESEDFASSWYYRFAKHPYVERLGVNSGVMLMNLTRMRDFHWTDYLEPYLAQYRLNIVWGDQDIINIIFHYNTDKLYIFGCDWNYRPDHCIYTRVCKAAEKDGIRILHGNRGVFLNEKQPAFRAVYQAFHDYKFGTDLSLILDQMKTSLGKTSGTNCGKAGNSFILAFEAYLKNN</sequence>
<comment type="similarity">
    <text evidence="2">Belongs to the glycosyltransferase 8 family.</text>
</comment>
<evidence type="ECO:0000256" key="12">
    <source>
        <dbReference type="ARBA" id="ARBA00037301"/>
    </source>
</evidence>
<dbReference type="AlphaFoldDB" id="A0A7R9PYR1"/>
<dbReference type="InterPro" id="IPR029044">
    <property type="entry name" value="Nucleotide-diphossugar_trans"/>
</dbReference>